<reference evidence="4 5" key="1">
    <citation type="submission" date="2017-02" db="EMBL/GenBank/DDBJ databases">
        <title>Prevalence of linear plasmids in Cutibacterium acnes isolates obtained from cancerous prostatic tissue.</title>
        <authorList>
            <person name="Davidsson S."/>
            <person name="Bruggemann H."/>
        </authorList>
    </citation>
    <scope>NUCLEOTIDE SEQUENCE [LARGE SCALE GENOMIC DNA]</scope>
    <source>
        <strain evidence="4 5">11-78</strain>
    </source>
</reference>
<evidence type="ECO:0000259" key="2">
    <source>
        <dbReference type="Pfam" id="PF01575"/>
    </source>
</evidence>
<gene>
    <name evidence="4" type="ORF">B1B09_12245</name>
    <name evidence="3" type="ORF">DXN06_10560</name>
</gene>
<dbReference type="GeneID" id="92857837"/>
<evidence type="ECO:0000313" key="5">
    <source>
        <dbReference type="Proteomes" id="UP000226191"/>
    </source>
</evidence>
<dbReference type="Proteomes" id="UP000226191">
    <property type="component" value="Unassembled WGS sequence"/>
</dbReference>
<evidence type="ECO:0000313" key="3">
    <source>
        <dbReference type="EMBL" id="AXM07504.1"/>
    </source>
</evidence>
<dbReference type="InterPro" id="IPR002539">
    <property type="entry name" value="MaoC-like_dom"/>
</dbReference>
<dbReference type="PANTHER" id="PTHR43841:SF3">
    <property type="entry name" value="(3R)-HYDROXYACYL-ACP DEHYDRATASE SUBUNIT HADB"/>
    <property type="match status" value="1"/>
</dbReference>
<dbReference type="Gene3D" id="3.10.129.10">
    <property type="entry name" value="Hotdog Thioesterase"/>
    <property type="match status" value="1"/>
</dbReference>
<dbReference type="AlphaFoldDB" id="A0A2B7IPZ1"/>
<dbReference type="GO" id="GO:0004312">
    <property type="term" value="F:fatty acid synthase activity"/>
    <property type="evidence" value="ECO:0007669"/>
    <property type="project" value="InterPro"/>
</dbReference>
<sequence>MSVQLSEGQTFGPRAINVTRTTLVRYAGASGDFNPIHYSDRAAREAGMDGVIAHGMWTMGAALGTVIDWVGGPERVVSQRARFTRPVQVPDTEGGTAIEVAATVRKVSEEAATLAVDVKCDGQSVLGRVEVVVRQGEQ</sequence>
<evidence type="ECO:0000313" key="4">
    <source>
        <dbReference type="EMBL" id="PGF31633.1"/>
    </source>
</evidence>
<proteinExistence type="inferred from homology"/>
<dbReference type="SUPFAM" id="SSF54637">
    <property type="entry name" value="Thioesterase/thiol ester dehydrase-isomerase"/>
    <property type="match status" value="1"/>
</dbReference>
<dbReference type="EMBL" id="MVCE01000008">
    <property type="protein sequence ID" value="PGF31633.1"/>
    <property type="molecule type" value="Genomic_DNA"/>
</dbReference>
<dbReference type="GO" id="GO:0005835">
    <property type="term" value="C:fatty acid synthase complex"/>
    <property type="evidence" value="ECO:0007669"/>
    <property type="project" value="InterPro"/>
</dbReference>
<dbReference type="PANTHER" id="PTHR43841">
    <property type="entry name" value="3-HYDROXYACYL-THIOESTER DEHYDRATASE HTDX-RELATED"/>
    <property type="match status" value="1"/>
</dbReference>
<dbReference type="CDD" id="cd03453">
    <property type="entry name" value="SAV4209_like"/>
    <property type="match status" value="1"/>
</dbReference>
<dbReference type="Pfam" id="PF01575">
    <property type="entry name" value="MaoC_dehydratas"/>
    <property type="match status" value="1"/>
</dbReference>
<evidence type="ECO:0000256" key="1">
    <source>
        <dbReference type="ARBA" id="ARBA00005254"/>
    </source>
</evidence>
<name>A0A2B7IPZ1_CUTAC</name>
<dbReference type="PRINTS" id="PR01483">
    <property type="entry name" value="FASYNTHASE"/>
</dbReference>
<comment type="similarity">
    <text evidence="1">Belongs to the enoyl-CoA hydratase/isomerase family.</text>
</comment>
<dbReference type="EMBL" id="CP031442">
    <property type="protein sequence ID" value="AXM07504.1"/>
    <property type="molecule type" value="Genomic_DNA"/>
</dbReference>
<feature type="domain" description="MaoC-like" evidence="2">
    <location>
        <begin position="8"/>
        <end position="112"/>
    </location>
</feature>
<accession>A0A2B7IPZ1</accession>
<dbReference type="OrthoDB" id="9800237at2"/>
<dbReference type="GO" id="GO:0006633">
    <property type="term" value="P:fatty acid biosynthetic process"/>
    <property type="evidence" value="ECO:0007669"/>
    <property type="project" value="InterPro"/>
</dbReference>
<protein>
    <submittedName>
        <fullName evidence="4">Dehydratase</fullName>
    </submittedName>
</protein>
<reference evidence="3 6" key="2">
    <citation type="submission" date="2018-08" db="EMBL/GenBank/DDBJ databases">
        <title>Genome sequencing of Cutibacterium acnes KCOM 1315.</title>
        <authorList>
            <person name="Kook J.-K."/>
            <person name="Park S.-N."/>
            <person name="Lim Y.K."/>
        </authorList>
    </citation>
    <scope>NUCLEOTIDE SEQUENCE [LARGE SCALE GENOMIC DNA]</scope>
    <source>
        <strain evidence="3 6">KCOM 1315</strain>
    </source>
</reference>
<dbReference type="RefSeq" id="WP_002517590.1">
    <property type="nucleotide sequence ID" value="NZ_AP019664.1"/>
</dbReference>
<dbReference type="InterPro" id="IPR003965">
    <property type="entry name" value="Fatty_acid_synthase"/>
</dbReference>
<organism evidence="4 5">
    <name type="scientific">Cutibacterium acnes</name>
    <name type="common">Propionibacterium acnes</name>
    <dbReference type="NCBI Taxonomy" id="1747"/>
    <lineage>
        <taxon>Bacteria</taxon>
        <taxon>Bacillati</taxon>
        <taxon>Actinomycetota</taxon>
        <taxon>Actinomycetes</taxon>
        <taxon>Propionibacteriales</taxon>
        <taxon>Propionibacteriaceae</taxon>
        <taxon>Cutibacterium</taxon>
    </lineage>
</organism>
<dbReference type="InterPro" id="IPR029069">
    <property type="entry name" value="HotDog_dom_sf"/>
</dbReference>
<dbReference type="Proteomes" id="UP000256621">
    <property type="component" value="Chromosome"/>
</dbReference>
<evidence type="ECO:0000313" key="6">
    <source>
        <dbReference type="Proteomes" id="UP000256621"/>
    </source>
</evidence>